<gene>
    <name evidence="3" type="ORF">G5C51_16800</name>
</gene>
<accession>A0A6G4U1B5</accession>
<keyword evidence="3" id="KW-0378">Hydrolase</keyword>
<dbReference type="InterPro" id="IPR051916">
    <property type="entry name" value="GPI-anchor_lipid_remodeler"/>
</dbReference>
<dbReference type="Pfam" id="PF03372">
    <property type="entry name" value="Exo_endo_phos"/>
    <property type="match status" value="1"/>
</dbReference>
<dbReference type="InterPro" id="IPR005135">
    <property type="entry name" value="Endo/exonuclease/phosphatase"/>
</dbReference>
<dbReference type="PANTHER" id="PTHR14859:SF15">
    <property type="entry name" value="ENDONUCLEASE_EXONUCLEASE_PHOSPHATASE DOMAIN-CONTAINING PROTEIN"/>
    <property type="match status" value="1"/>
</dbReference>
<feature type="domain" description="Endonuclease/exonuclease/phosphatase" evidence="2">
    <location>
        <begin position="68"/>
        <end position="291"/>
    </location>
</feature>
<protein>
    <submittedName>
        <fullName evidence="3">Endonuclease/exonuclease/phosphatase family protein</fullName>
    </submittedName>
</protein>
<sequence>MIRGKRNTGAASLLALAAVVPAAILLPQSGQQEAEGTADRPARADVGDGVRAAAGKAPQRAAFANRVATFNVCNPCDQLTKAEVIAAEIATYRPQVIGLQEICVRQSARVRDILRSGYGLRYHLQHGSVVEHLGRCGGTPWDPGNFGNAVLSAAPISSPVVQKYPRGGSEPRGYVAVTTSVAGRQVRVFTTHLAEAAQAAVRAEQVRFLADRARQHPGAIVLGDLNATPDAPELTPLWNGFRDADPACEPPGSGGCQATHPGVRKKFDYVFLDRGRYTPRGVGVHDTYSDHSLVHADLS</sequence>
<dbReference type="Gene3D" id="3.60.10.10">
    <property type="entry name" value="Endonuclease/exonuclease/phosphatase"/>
    <property type="match status" value="1"/>
</dbReference>
<keyword evidence="4" id="KW-1185">Reference proteome</keyword>
<evidence type="ECO:0000313" key="3">
    <source>
        <dbReference type="EMBL" id="NGN65550.1"/>
    </source>
</evidence>
<dbReference type="GO" id="GO:0004519">
    <property type="term" value="F:endonuclease activity"/>
    <property type="evidence" value="ECO:0007669"/>
    <property type="project" value="UniProtKB-KW"/>
</dbReference>
<keyword evidence="3" id="KW-0540">Nuclease</keyword>
<dbReference type="GO" id="GO:0004527">
    <property type="term" value="F:exonuclease activity"/>
    <property type="evidence" value="ECO:0007669"/>
    <property type="project" value="UniProtKB-KW"/>
</dbReference>
<keyword evidence="3" id="KW-0269">Exonuclease</keyword>
<keyword evidence="1" id="KW-0732">Signal</keyword>
<feature type="chain" id="PRO_5039708251" evidence="1">
    <location>
        <begin position="23"/>
        <end position="299"/>
    </location>
</feature>
<evidence type="ECO:0000259" key="2">
    <source>
        <dbReference type="Pfam" id="PF03372"/>
    </source>
</evidence>
<dbReference type="GO" id="GO:0006506">
    <property type="term" value="P:GPI anchor biosynthetic process"/>
    <property type="evidence" value="ECO:0007669"/>
    <property type="project" value="TreeGrafter"/>
</dbReference>
<dbReference type="InterPro" id="IPR036691">
    <property type="entry name" value="Endo/exonu/phosph_ase_sf"/>
</dbReference>
<name>A0A6G4U1B5_9ACTN</name>
<evidence type="ECO:0000313" key="4">
    <source>
        <dbReference type="Proteomes" id="UP000481583"/>
    </source>
</evidence>
<evidence type="ECO:0000256" key="1">
    <source>
        <dbReference type="SAM" id="SignalP"/>
    </source>
</evidence>
<dbReference type="EMBL" id="JAAKZV010000065">
    <property type="protein sequence ID" value="NGN65550.1"/>
    <property type="molecule type" value="Genomic_DNA"/>
</dbReference>
<dbReference type="Proteomes" id="UP000481583">
    <property type="component" value="Unassembled WGS sequence"/>
</dbReference>
<dbReference type="GO" id="GO:0016020">
    <property type="term" value="C:membrane"/>
    <property type="evidence" value="ECO:0007669"/>
    <property type="project" value="GOC"/>
</dbReference>
<organism evidence="3 4">
    <name type="scientific">Streptomyces coryli</name>
    <dbReference type="NCBI Taxonomy" id="1128680"/>
    <lineage>
        <taxon>Bacteria</taxon>
        <taxon>Bacillati</taxon>
        <taxon>Actinomycetota</taxon>
        <taxon>Actinomycetes</taxon>
        <taxon>Kitasatosporales</taxon>
        <taxon>Streptomycetaceae</taxon>
        <taxon>Streptomyces</taxon>
    </lineage>
</organism>
<proteinExistence type="predicted"/>
<reference evidence="3 4" key="1">
    <citation type="submission" date="2020-02" db="EMBL/GenBank/DDBJ databases">
        <title>Whole-genome analyses of novel actinobacteria.</title>
        <authorList>
            <person name="Sahin N."/>
        </authorList>
    </citation>
    <scope>NUCLEOTIDE SEQUENCE [LARGE SCALE GENOMIC DNA]</scope>
    <source>
        <strain evidence="3 4">A7024</strain>
    </source>
</reference>
<feature type="signal peptide" evidence="1">
    <location>
        <begin position="1"/>
        <end position="22"/>
    </location>
</feature>
<dbReference type="AlphaFoldDB" id="A0A6G4U1B5"/>
<dbReference type="RefSeq" id="WP_165238075.1">
    <property type="nucleotide sequence ID" value="NZ_JAAKZV010000065.1"/>
</dbReference>
<dbReference type="PANTHER" id="PTHR14859">
    <property type="entry name" value="CALCOFLUOR WHITE HYPERSENSITIVE PROTEIN PRECURSOR"/>
    <property type="match status" value="1"/>
</dbReference>
<comment type="caution">
    <text evidence="3">The sequence shown here is derived from an EMBL/GenBank/DDBJ whole genome shotgun (WGS) entry which is preliminary data.</text>
</comment>
<dbReference type="SUPFAM" id="SSF56219">
    <property type="entry name" value="DNase I-like"/>
    <property type="match status" value="1"/>
</dbReference>
<keyword evidence="3" id="KW-0255">Endonuclease</keyword>